<evidence type="ECO:0000313" key="2">
    <source>
        <dbReference type="Proteomes" id="UP000289738"/>
    </source>
</evidence>
<dbReference type="AlphaFoldDB" id="A0A445D530"/>
<comment type="caution">
    <text evidence="1">The sequence shown here is derived from an EMBL/GenBank/DDBJ whole genome shotgun (WGS) entry which is preliminary data.</text>
</comment>
<dbReference type="Proteomes" id="UP000289738">
    <property type="component" value="Chromosome A05"/>
</dbReference>
<sequence length="114" mass="13204">MGMISQEHSKLDSDTIAEAMMPLVAYLQKLVVNIGYSKMVEEYNINYKRLQERMPIGTTTSNYLRHRRGHMTTNLVLCINSLLKGGRNLLVLALVRATYYWLNELFTQKNTEAY</sequence>
<proteinExistence type="predicted"/>
<keyword evidence="2" id="KW-1185">Reference proteome</keyword>
<organism evidence="1 2">
    <name type="scientific">Arachis hypogaea</name>
    <name type="common">Peanut</name>
    <dbReference type="NCBI Taxonomy" id="3818"/>
    <lineage>
        <taxon>Eukaryota</taxon>
        <taxon>Viridiplantae</taxon>
        <taxon>Streptophyta</taxon>
        <taxon>Embryophyta</taxon>
        <taxon>Tracheophyta</taxon>
        <taxon>Spermatophyta</taxon>
        <taxon>Magnoliopsida</taxon>
        <taxon>eudicotyledons</taxon>
        <taxon>Gunneridae</taxon>
        <taxon>Pentapetalae</taxon>
        <taxon>rosids</taxon>
        <taxon>fabids</taxon>
        <taxon>Fabales</taxon>
        <taxon>Fabaceae</taxon>
        <taxon>Papilionoideae</taxon>
        <taxon>50 kb inversion clade</taxon>
        <taxon>dalbergioids sensu lato</taxon>
        <taxon>Dalbergieae</taxon>
        <taxon>Pterocarpus clade</taxon>
        <taxon>Arachis</taxon>
    </lineage>
</organism>
<accession>A0A445D530</accession>
<dbReference type="EMBL" id="SDMP01000005">
    <property type="protein sequence ID" value="RYR58299.1"/>
    <property type="molecule type" value="Genomic_DNA"/>
</dbReference>
<gene>
    <name evidence="1" type="ORF">Ahy_A05g023978</name>
</gene>
<name>A0A445D530_ARAHY</name>
<evidence type="ECO:0000313" key="1">
    <source>
        <dbReference type="EMBL" id="RYR58299.1"/>
    </source>
</evidence>
<reference evidence="1 2" key="1">
    <citation type="submission" date="2019-01" db="EMBL/GenBank/DDBJ databases">
        <title>Sequencing of cultivated peanut Arachis hypogaea provides insights into genome evolution and oil improvement.</title>
        <authorList>
            <person name="Chen X."/>
        </authorList>
    </citation>
    <scope>NUCLEOTIDE SEQUENCE [LARGE SCALE GENOMIC DNA]</scope>
    <source>
        <strain evidence="2">cv. Fuhuasheng</strain>
        <tissue evidence="1">Leaves</tissue>
    </source>
</reference>
<protein>
    <submittedName>
        <fullName evidence="1">Uncharacterized protein</fullName>
    </submittedName>
</protein>